<organism evidence="1 2">
    <name type="scientific">Hygrophoropsis aurantiaca</name>
    <dbReference type="NCBI Taxonomy" id="72124"/>
    <lineage>
        <taxon>Eukaryota</taxon>
        <taxon>Fungi</taxon>
        <taxon>Dikarya</taxon>
        <taxon>Basidiomycota</taxon>
        <taxon>Agaricomycotina</taxon>
        <taxon>Agaricomycetes</taxon>
        <taxon>Agaricomycetidae</taxon>
        <taxon>Boletales</taxon>
        <taxon>Coniophorineae</taxon>
        <taxon>Hygrophoropsidaceae</taxon>
        <taxon>Hygrophoropsis</taxon>
    </lineage>
</organism>
<keyword evidence="2" id="KW-1185">Reference proteome</keyword>
<proteinExistence type="predicted"/>
<dbReference type="Proteomes" id="UP000790377">
    <property type="component" value="Unassembled WGS sequence"/>
</dbReference>
<evidence type="ECO:0000313" key="2">
    <source>
        <dbReference type="Proteomes" id="UP000790377"/>
    </source>
</evidence>
<evidence type="ECO:0000313" key="1">
    <source>
        <dbReference type="EMBL" id="KAH7911094.1"/>
    </source>
</evidence>
<dbReference type="EMBL" id="MU267689">
    <property type="protein sequence ID" value="KAH7911094.1"/>
    <property type="molecule type" value="Genomic_DNA"/>
</dbReference>
<gene>
    <name evidence="1" type="ORF">BJ138DRAFT_1007286</name>
</gene>
<sequence>LVDKSTARRTLRPAAPASFARVSKIEVIVASAERAEGLAGKDLGCQTVVKRSSRLLSVIGTGSASGARAISKPSIVKRTRPSELAIT</sequence>
<name>A0ACB8AC93_9AGAM</name>
<feature type="non-terminal residue" evidence="1">
    <location>
        <position position="1"/>
    </location>
</feature>
<reference evidence="1" key="1">
    <citation type="journal article" date="2021" name="New Phytol.">
        <title>Evolutionary innovations through gain and loss of genes in the ectomycorrhizal Boletales.</title>
        <authorList>
            <person name="Wu G."/>
            <person name="Miyauchi S."/>
            <person name="Morin E."/>
            <person name="Kuo A."/>
            <person name="Drula E."/>
            <person name="Varga T."/>
            <person name="Kohler A."/>
            <person name="Feng B."/>
            <person name="Cao Y."/>
            <person name="Lipzen A."/>
            <person name="Daum C."/>
            <person name="Hundley H."/>
            <person name="Pangilinan J."/>
            <person name="Johnson J."/>
            <person name="Barry K."/>
            <person name="LaButti K."/>
            <person name="Ng V."/>
            <person name="Ahrendt S."/>
            <person name="Min B."/>
            <person name="Choi I.G."/>
            <person name="Park H."/>
            <person name="Plett J.M."/>
            <person name="Magnuson J."/>
            <person name="Spatafora J.W."/>
            <person name="Nagy L.G."/>
            <person name="Henrissat B."/>
            <person name="Grigoriev I.V."/>
            <person name="Yang Z.L."/>
            <person name="Xu J."/>
            <person name="Martin F.M."/>
        </authorList>
    </citation>
    <scope>NUCLEOTIDE SEQUENCE</scope>
    <source>
        <strain evidence="1">ATCC 28755</strain>
    </source>
</reference>
<comment type="caution">
    <text evidence="1">The sequence shown here is derived from an EMBL/GenBank/DDBJ whole genome shotgun (WGS) entry which is preliminary data.</text>
</comment>
<protein>
    <submittedName>
        <fullName evidence="1">Uncharacterized protein</fullName>
    </submittedName>
</protein>
<accession>A0ACB8AC93</accession>